<dbReference type="SMART" id="SM00382">
    <property type="entry name" value="AAA"/>
    <property type="match status" value="1"/>
</dbReference>
<dbReference type="InterPro" id="IPR003593">
    <property type="entry name" value="AAA+_ATPase"/>
</dbReference>
<dbReference type="InterPro" id="IPR013611">
    <property type="entry name" value="Transp-assoc_OB_typ2"/>
</dbReference>
<dbReference type="eggNOG" id="COG3842">
    <property type="taxonomic scope" value="Bacteria"/>
</dbReference>
<dbReference type="PROSITE" id="PS50893">
    <property type="entry name" value="ABC_TRANSPORTER_2"/>
    <property type="match status" value="1"/>
</dbReference>
<evidence type="ECO:0000259" key="4">
    <source>
        <dbReference type="PROSITE" id="PS50893"/>
    </source>
</evidence>
<feature type="domain" description="ABC transporter" evidence="4">
    <location>
        <begin position="29"/>
        <end position="266"/>
    </location>
</feature>
<dbReference type="SUPFAM" id="SSF52540">
    <property type="entry name" value="P-loop containing nucleoside triphosphate hydrolases"/>
    <property type="match status" value="1"/>
</dbReference>
<dbReference type="PATRIC" id="fig|1166018.3.peg.4728"/>
<dbReference type="PANTHER" id="PTHR42781:SF4">
    <property type="entry name" value="SPERMIDINE_PUTRESCINE IMPORT ATP-BINDING PROTEIN POTA"/>
    <property type="match status" value="1"/>
</dbReference>
<gene>
    <name evidence="5" type="ORF">FAES_2959</name>
</gene>
<dbReference type="Proteomes" id="UP000011058">
    <property type="component" value="Chromosome"/>
</dbReference>
<dbReference type="EC" id="3.6.3.30" evidence="5"/>
<dbReference type="InterPro" id="IPR027417">
    <property type="entry name" value="P-loop_NTPase"/>
</dbReference>
<dbReference type="InterPro" id="IPR003439">
    <property type="entry name" value="ABC_transporter-like_ATP-bd"/>
</dbReference>
<evidence type="ECO:0000256" key="1">
    <source>
        <dbReference type="ARBA" id="ARBA00022448"/>
    </source>
</evidence>
<dbReference type="Gene3D" id="3.40.50.300">
    <property type="entry name" value="P-loop containing nucleotide triphosphate hydrolases"/>
    <property type="match status" value="1"/>
</dbReference>
<organism evidence="5 6">
    <name type="scientific">Fibrella aestuarina BUZ 2</name>
    <dbReference type="NCBI Taxonomy" id="1166018"/>
    <lineage>
        <taxon>Bacteria</taxon>
        <taxon>Pseudomonadati</taxon>
        <taxon>Bacteroidota</taxon>
        <taxon>Cytophagia</taxon>
        <taxon>Cytophagales</taxon>
        <taxon>Spirosomataceae</taxon>
        <taxon>Fibrella</taxon>
    </lineage>
</organism>
<reference evidence="5 6" key="1">
    <citation type="journal article" date="2012" name="J. Bacteriol.">
        <title>Genome Sequence of Fibrella aestuarina BUZ 2T, a Filamentous Marine Bacterium.</title>
        <authorList>
            <person name="Filippini M."/>
            <person name="Qi W."/>
            <person name="Blom J."/>
            <person name="Goesmann A."/>
            <person name="Smits T.H."/>
            <person name="Bagheri H.C."/>
        </authorList>
    </citation>
    <scope>NUCLEOTIDE SEQUENCE [LARGE SCALE GENOMIC DNA]</scope>
    <source>
        <strain evidence="6">BUZ 2T</strain>
    </source>
</reference>
<accession>I0KA15</accession>
<protein>
    <submittedName>
        <fullName evidence="5">Iron(III) transport system ATP-binding protein</fullName>
        <ecNumber evidence="5">3.6.3.30</ecNumber>
    </submittedName>
</protein>
<dbReference type="KEGG" id="fae:FAES_2959"/>
<keyword evidence="5" id="KW-0378">Hydrolase</keyword>
<dbReference type="GO" id="GO:0016887">
    <property type="term" value="F:ATP hydrolysis activity"/>
    <property type="evidence" value="ECO:0007669"/>
    <property type="project" value="InterPro"/>
</dbReference>
<sequence>MGRIGAKPNGLRNLSVCRILALLNLVYVLTATHLSKAFDALVAVKNVSLSLAPGQLVALVGASGSGKSTLLNLLGGLLDPDKGEVALDGETVAGPKDVLVAGHPQIRVVHQEYKLMPNISIRENIAYALRFYERAYRERRVDELLRLCRLEAVQHHKPREASGGEKQRTAIARALAEPARVLLLDEPFSHLDLPNRLIIRDLLFDLVRGVDQPEPRPACLLVTHEATDALSIADQVGILHQGQLKQWGTPRQVYFSPANTYAARMTGPVNIIRGKHLPLLGLPAAEPDAPFGLRPEHAHLDPAGPAEGTVRAVFFQGRTSEVDVRISRYVTLRMLTQREDVQAGDQVRIRVDADRLMRL</sequence>
<keyword evidence="3 5" id="KW-0067">ATP-binding</keyword>
<dbReference type="GO" id="GO:0022857">
    <property type="term" value="F:transmembrane transporter activity"/>
    <property type="evidence" value="ECO:0007669"/>
    <property type="project" value="InterPro"/>
</dbReference>
<dbReference type="GO" id="GO:0043190">
    <property type="term" value="C:ATP-binding cassette (ABC) transporter complex"/>
    <property type="evidence" value="ECO:0007669"/>
    <property type="project" value="InterPro"/>
</dbReference>
<dbReference type="InterPro" id="IPR008995">
    <property type="entry name" value="Mo/tungstate-bd_C_term_dom"/>
</dbReference>
<keyword evidence="1" id="KW-0813">Transport</keyword>
<proteinExistence type="predicted"/>
<dbReference type="EMBL" id="HE796683">
    <property type="protein sequence ID" value="CCH00968.1"/>
    <property type="molecule type" value="Genomic_DNA"/>
</dbReference>
<dbReference type="Pfam" id="PF00005">
    <property type="entry name" value="ABC_tran"/>
    <property type="match status" value="1"/>
</dbReference>
<dbReference type="STRING" id="1166018.FAES_2959"/>
<keyword evidence="6" id="KW-1185">Reference proteome</keyword>
<dbReference type="HOGENOM" id="CLU_000604_1_1_10"/>
<name>I0KA15_9BACT</name>
<dbReference type="GO" id="GO:0005524">
    <property type="term" value="F:ATP binding"/>
    <property type="evidence" value="ECO:0007669"/>
    <property type="project" value="UniProtKB-KW"/>
</dbReference>
<dbReference type="Pfam" id="PF08402">
    <property type="entry name" value="TOBE_2"/>
    <property type="match status" value="1"/>
</dbReference>
<dbReference type="AlphaFoldDB" id="I0KA15"/>
<evidence type="ECO:0000313" key="6">
    <source>
        <dbReference type="Proteomes" id="UP000011058"/>
    </source>
</evidence>
<evidence type="ECO:0000313" key="5">
    <source>
        <dbReference type="EMBL" id="CCH00968.1"/>
    </source>
</evidence>
<dbReference type="SUPFAM" id="SSF50331">
    <property type="entry name" value="MOP-like"/>
    <property type="match status" value="1"/>
</dbReference>
<evidence type="ECO:0000256" key="3">
    <source>
        <dbReference type="ARBA" id="ARBA00022840"/>
    </source>
</evidence>
<dbReference type="InterPro" id="IPR050093">
    <property type="entry name" value="ABC_SmlMolc_Importer"/>
</dbReference>
<keyword evidence="2" id="KW-0547">Nucleotide-binding</keyword>
<dbReference type="PANTHER" id="PTHR42781">
    <property type="entry name" value="SPERMIDINE/PUTRESCINE IMPORT ATP-BINDING PROTEIN POTA"/>
    <property type="match status" value="1"/>
</dbReference>
<evidence type="ECO:0000256" key="2">
    <source>
        <dbReference type="ARBA" id="ARBA00022741"/>
    </source>
</evidence>